<feature type="region of interest" description="Disordered" evidence="16">
    <location>
        <begin position="115"/>
        <end position="136"/>
    </location>
</feature>
<dbReference type="Pfam" id="PF12810">
    <property type="entry name" value="ALK_LTK_GRD"/>
    <property type="match status" value="1"/>
</dbReference>
<dbReference type="GO" id="GO:0005886">
    <property type="term" value="C:plasma membrane"/>
    <property type="evidence" value="ECO:0007669"/>
    <property type="project" value="UniProtKB-SubCell"/>
</dbReference>
<dbReference type="VEuPathDB" id="TrichDB:TVAGG3_1033790"/>
<name>A2ET05_TRIV3</name>
<evidence type="ECO:0000259" key="17">
    <source>
        <dbReference type="Pfam" id="PF12810"/>
    </source>
</evidence>
<evidence type="ECO:0000256" key="9">
    <source>
        <dbReference type="ARBA" id="ARBA00022840"/>
    </source>
</evidence>
<evidence type="ECO:0000256" key="6">
    <source>
        <dbReference type="ARBA" id="ARBA00022729"/>
    </source>
</evidence>
<proteinExistence type="predicted"/>
<evidence type="ECO:0000256" key="5">
    <source>
        <dbReference type="ARBA" id="ARBA00022692"/>
    </source>
</evidence>
<evidence type="ECO:0000256" key="16">
    <source>
        <dbReference type="SAM" id="MobiDB-lite"/>
    </source>
</evidence>
<keyword evidence="9" id="KW-0067">ATP-binding</keyword>
<keyword evidence="10" id="KW-1133">Transmembrane helix</keyword>
<evidence type="ECO:0000256" key="2">
    <source>
        <dbReference type="ARBA" id="ARBA00011902"/>
    </source>
</evidence>
<keyword evidence="14" id="KW-0675">Receptor</keyword>
<evidence type="ECO:0000256" key="4">
    <source>
        <dbReference type="ARBA" id="ARBA00022679"/>
    </source>
</evidence>
<evidence type="ECO:0000256" key="13">
    <source>
        <dbReference type="ARBA" id="ARBA00023157"/>
    </source>
</evidence>
<keyword evidence="5" id="KW-0812">Transmembrane</keyword>
<evidence type="ECO:0000256" key="7">
    <source>
        <dbReference type="ARBA" id="ARBA00022741"/>
    </source>
</evidence>
<keyword evidence="6" id="KW-0732">Signal</keyword>
<evidence type="ECO:0000256" key="8">
    <source>
        <dbReference type="ARBA" id="ARBA00022777"/>
    </source>
</evidence>
<keyword evidence="19" id="KW-1185">Reference proteome</keyword>
<evidence type="ECO:0000256" key="10">
    <source>
        <dbReference type="ARBA" id="ARBA00022989"/>
    </source>
</evidence>
<comment type="subcellular location">
    <subcellularLocation>
        <location evidence="1">Cell membrane</location>
        <topology evidence="1">Single-pass type I membrane protein</topology>
    </subcellularLocation>
</comment>
<gene>
    <name evidence="18" type="ORF">TVAG_298110</name>
</gene>
<sequence>MQESCQIYYSPSNDVINVTKNDKRFSCFAFQGINNGIYKTKFHRGKYRVELWGASAGNTVGREYSYPGGKGGYTRGDIELRQETFFTFYVGTKGGNTVAGSSTVGTAGFNGGSKGGYDNSNYDNPTAGSGGSTDMRIQKSDVTDATVYDRIMVAGAGGSSGAWTFGGLGGHGGGVKGTPGLIFPGHALQYVNGGNQTHGYKILQGEKGSDAAAAGGSGGGGYYGGFGGVMGNTYSTSGGGGGSSFISGHIGCFAMDSNGKSLKTSIHPSGYFFTNTVTIEGNNYIPSTSDIDEFEEFGHVGDGFVRITVLSQIYVCSKPITNFNCLQMLFILEFIFISEKNIFKM</sequence>
<keyword evidence="11" id="KW-0472">Membrane</keyword>
<feature type="compositionally biased region" description="Polar residues" evidence="16">
    <location>
        <begin position="118"/>
        <end position="127"/>
    </location>
</feature>
<evidence type="ECO:0000256" key="12">
    <source>
        <dbReference type="ARBA" id="ARBA00023137"/>
    </source>
</evidence>
<dbReference type="KEGG" id="tva:4762045"/>
<feature type="domain" description="ALK/LTK-like glycine-rich" evidence="17">
    <location>
        <begin position="38"/>
        <end position="310"/>
    </location>
</feature>
<dbReference type="Proteomes" id="UP000001542">
    <property type="component" value="Unassembled WGS sequence"/>
</dbReference>
<evidence type="ECO:0000256" key="15">
    <source>
        <dbReference type="ARBA" id="ARBA00023180"/>
    </source>
</evidence>
<evidence type="ECO:0000256" key="1">
    <source>
        <dbReference type="ARBA" id="ARBA00004251"/>
    </source>
</evidence>
<dbReference type="AlphaFoldDB" id="A2ET05"/>
<keyword evidence="4" id="KW-0808">Transferase</keyword>
<dbReference type="EMBL" id="DS113482">
    <property type="protein sequence ID" value="EAY04194.1"/>
    <property type="molecule type" value="Genomic_DNA"/>
</dbReference>
<keyword evidence="12" id="KW-0829">Tyrosine-protein kinase</keyword>
<protein>
    <recommendedName>
        <fullName evidence="2">receptor protein-tyrosine kinase</fullName>
        <ecNumber evidence="2">2.7.10.1</ecNumber>
    </recommendedName>
</protein>
<evidence type="ECO:0000313" key="18">
    <source>
        <dbReference type="EMBL" id="EAY04194.1"/>
    </source>
</evidence>
<dbReference type="InterPro" id="IPR055163">
    <property type="entry name" value="ALK/LTK-like_GRD"/>
</dbReference>
<evidence type="ECO:0000256" key="11">
    <source>
        <dbReference type="ARBA" id="ARBA00023136"/>
    </source>
</evidence>
<dbReference type="GO" id="GO:0004714">
    <property type="term" value="F:transmembrane receptor protein tyrosine kinase activity"/>
    <property type="evidence" value="ECO:0007669"/>
    <property type="project" value="UniProtKB-EC"/>
</dbReference>
<accession>A2ET05</accession>
<keyword evidence="8" id="KW-0418">Kinase</keyword>
<dbReference type="VEuPathDB" id="TrichDB:TVAG_298110"/>
<keyword evidence="7" id="KW-0547">Nucleotide-binding</keyword>
<keyword evidence="15" id="KW-0325">Glycoprotein</keyword>
<reference evidence="18" key="1">
    <citation type="submission" date="2006-10" db="EMBL/GenBank/DDBJ databases">
        <authorList>
            <person name="Amadeo P."/>
            <person name="Zhao Q."/>
            <person name="Wortman J."/>
            <person name="Fraser-Liggett C."/>
            <person name="Carlton J."/>
        </authorList>
    </citation>
    <scope>NUCLEOTIDE SEQUENCE</scope>
    <source>
        <strain evidence="18">G3</strain>
    </source>
</reference>
<evidence type="ECO:0000256" key="14">
    <source>
        <dbReference type="ARBA" id="ARBA00023170"/>
    </source>
</evidence>
<evidence type="ECO:0000313" key="19">
    <source>
        <dbReference type="Proteomes" id="UP000001542"/>
    </source>
</evidence>
<reference evidence="18" key="2">
    <citation type="journal article" date="2007" name="Science">
        <title>Draft genome sequence of the sexually transmitted pathogen Trichomonas vaginalis.</title>
        <authorList>
            <person name="Carlton J.M."/>
            <person name="Hirt R.P."/>
            <person name="Silva J.C."/>
            <person name="Delcher A.L."/>
            <person name="Schatz M."/>
            <person name="Zhao Q."/>
            <person name="Wortman J.R."/>
            <person name="Bidwell S.L."/>
            <person name="Alsmark U.C.M."/>
            <person name="Besteiro S."/>
            <person name="Sicheritz-Ponten T."/>
            <person name="Noel C.J."/>
            <person name="Dacks J.B."/>
            <person name="Foster P.G."/>
            <person name="Simillion C."/>
            <person name="Van de Peer Y."/>
            <person name="Miranda-Saavedra D."/>
            <person name="Barton G.J."/>
            <person name="Westrop G.D."/>
            <person name="Mueller S."/>
            <person name="Dessi D."/>
            <person name="Fiori P.L."/>
            <person name="Ren Q."/>
            <person name="Paulsen I."/>
            <person name="Zhang H."/>
            <person name="Bastida-Corcuera F.D."/>
            <person name="Simoes-Barbosa A."/>
            <person name="Brown M.T."/>
            <person name="Hayes R.D."/>
            <person name="Mukherjee M."/>
            <person name="Okumura C.Y."/>
            <person name="Schneider R."/>
            <person name="Smith A.J."/>
            <person name="Vanacova S."/>
            <person name="Villalvazo M."/>
            <person name="Haas B.J."/>
            <person name="Pertea M."/>
            <person name="Feldblyum T.V."/>
            <person name="Utterback T.R."/>
            <person name="Shu C.L."/>
            <person name="Osoegawa K."/>
            <person name="de Jong P.J."/>
            <person name="Hrdy I."/>
            <person name="Horvathova L."/>
            <person name="Zubacova Z."/>
            <person name="Dolezal P."/>
            <person name="Malik S.B."/>
            <person name="Logsdon J.M. Jr."/>
            <person name="Henze K."/>
            <person name="Gupta A."/>
            <person name="Wang C.C."/>
            <person name="Dunne R.L."/>
            <person name="Upcroft J.A."/>
            <person name="Upcroft P."/>
            <person name="White O."/>
            <person name="Salzberg S.L."/>
            <person name="Tang P."/>
            <person name="Chiu C.-H."/>
            <person name="Lee Y.-S."/>
            <person name="Embley T.M."/>
            <person name="Coombs G.H."/>
            <person name="Mottram J.C."/>
            <person name="Tachezy J."/>
            <person name="Fraser-Liggett C.M."/>
            <person name="Johnson P.J."/>
        </authorList>
    </citation>
    <scope>NUCLEOTIDE SEQUENCE [LARGE SCALE GENOMIC DNA]</scope>
    <source>
        <strain evidence="18">G3</strain>
    </source>
</reference>
<dbReference type="InParanoid" id="A2ET05"/>
<keyword evidence="13" id="KW-1015">Disulfide bond</keyword>
<dbReference type="EC" id="2.7.10.1" evidence="2"/>
<dbReference type="RefSeq" id="XP_001316417.1">
    <property type="nucleotide sequence ID" value="XM_001316382.1"/>
</dbReference>
<organism evidence="18 19">
    <name type="scientific">Trichomonas vaginalis (strain ATCC PRA-98 / G3)</name>
    <dbReference type="NCBI Taxonomy" id="412133"/>
    <lineage>
        <taxon>Eukaryota</taxon>
        <taxon>Metamonada</taxon>
        <taxon>Parabasalia</taxon>
        <taxon>Trichomonadida</taxon>
        <taxon>Trichomonadidae</taxon>
        <taxon>Trichomonas</taxon>
    </lineage>
</organism>
<keyword evidence="3" id="KW-1003">Cell membrane</keyword>
<dbReference type="GO" id="GO:0005524">
    <property type="term" value="F:ATP binding"/>
    <property type="evidence" value="ECO:0007669"/>
    <property type="project" value="UniProtKB-KW"/>
</dbReference>
<evidence type="ECO:0000256" key="3">
    <source>
        <dbReference type="ARBA" id="ARBA00022475"/>
    </source>
</evidence>